<feature type="domain" description="VOC" evidence="1">
    <location>
        <begin position="7"/>
        <end position="126"/>
    </location>
</feature>
<name>A0ABT0B458_9SPHN</name>
<evidence type="ECO:0000259" key="1">
    <source>
        <dbReference type="PROSITE" id="PS51819"/>
    </source>
</evidence>
<dbReference type="InterPro" id="IPR052164">
    <property type="entry name" value="Anthracycline_SecMetBiosynth"/>
</dbReference>
<organism evidence="2 3">
    <name type="scientific">Novosphingobium album</name>
    <name type="common">ex Hu et al. 2023</name>
    <dbReference type="NCBI Taxonomy" id="2930093"/>
    <lineage>
        <taxon>Bacteria</taxon>
        <taxon>Pseudomonadati</taxon>
        <taxon>Pseudomonadota</taxon>
        <taxon>Alphaproteobacteria</taxon>
        <taxon>Sphingomonadales</taxon>
        <taxon>Sphingomonadaceae</taxon>
        <taxon>Novosphingobium</taxon>
    </lineage>
</organism>
<dbReference type="InterPro" id="IPR037523">
    <property type="entry name" value="VOC_core"/>
</dbReference>
<proteinExistence type="predicted"/>
<dbReference type="RefSeq" id="WP_243994617.1">
    <property type="nucleotide sequence ID" value="NZ_JALHLE010000020.1"/>
</dbReference>
<dbReference type="Pfam" id="PF00903">
    <property type="entry name" value="Glyoxalase"/>
    <property type="match status" value="2"/>
</dbReference>
<evidence type="ECO:0000313" key="3">
    <source>
        <dbReference type="Proteomes" id="UP001162880"/>
    </source>
</evidence>
<keyword evidence="3" id="KW-1185">Reference proteome</keyword>
<dbReference type="Proteomes" id="UP001162880">
    <property type="component" value="Unassembled WGS sequence"/>
</dbReference>
<dbReference type="PANTHER" id="PTHR33993:SF14">
    <property type="entry name" value="GB|AAF24581.1"/>
    <property type="match status" value="1"/>
</dbReference>
<dbReference type="PROSITE" id="PS51819">
    <property type="entry name" value="VOC"/>
    <property type="match status" value="2"/>
</dbReference>
<accession>A0ABT0B458</accession>
<feature type="domain" description="VOC" evidence="1">
    <location>
        <begin position="144"/>
        <end position="262"/>
    </location>
</feature>
<dbReference type="EMBL" id="JALHLE010000020">
    <property type="protein sequence ID" value="MCJ2179594.1"/>
    <property type="molecule type" value="Genomic_DNA"/>
</dbReference>
<dbReference type="PANTHER" id="PTHR33993">
    <property type="entry name" value="GLYOXALASE-RELATED"/>
    <property type="match status" value="1"/>
</dbReference>
<dbReference type="InterPro" id="IPR004360">
    <property type="entry name" value="Glyas_Fos-R_dOase_dom"/>
</dbReference>
<comment type="caution">
    <text evidence="2">The sequence shown here is derived from an EMBL/GenBank/DDBJ whole genome shotgun (WGS) entry which is preliminary data.</text>
</comment>
<reference evidence="2" key="1">
    <citation type="submission" date="2022-03" db="EMBL/GenBank/DDBJ databases">
        <title>Identification of a novel bacterium isolated from mangrove sediments.</title>
        <authorList>
            <person name="Pan X."/>
        </authorList>
    </citation>
    <scope>NUCLEOTIDE SEQUENCE</scope>
    <source>
        <strain evidence="2">B2580</strain>
    </source>
</reference>
<gene>
    <name evidence="2" type="ORF">MTR64_13545</name>
</gene>
<protein>
    <submittedName>
        <fullName evidence="2">VOC family protein</fullName>
    </submittedName>
</protein>
<dbReference type="SUPFAM" id="SSF54593">
    <property type="entry name" value="Glyoxalase/Bleomycin resistance protein/Dihydroxybiphenyl dioxygenase"/>
    <property type="match status" value="1"/>
</dbReference>
<sequence length="265" mass="27672">MANPTGSFIWYELMTSDPDGAAAFYGDVVGWTVSSGSAQAAGIDYRHITRSDGGSAGGMLTLNDEMRAGGARPCWLGYIHVADVDAAVAAIVADGGKVMMPKMTIEVGSFALVTDPEGVPFYVMTPIPPAGDPGATSDVFSPMEAQHVRWNELMANDPDAAIAFYQNHFGWGQEGEMPMGPLGSYRFIQCGGDGIGAVMARMPQAPMPFWTYYIGVDDIDRAIAAVSAGGGSVINGPDQIPGGEFALSGVDPQGATFGLVGPRHN</sequence>
<dbReference type="Gene3D" id="3.10.180.10">
    <property type="entry name" value="2,3-Dihydroxybiphenyl 1,2-Dioxygenase, domain 1"/>
    <property type="match status" value="2"/>
</dbReference>
<dbReference type="InterPro" id="IPR029068">
    <property type="entry name" value="Glyas_Bleomycin-R_OHBP_Dase"/>
</dbReference>
<evidence type="ECO:0000313" key="2">
    <source>
        <dbReference type="EMBL" id="MCJ2179594.1"/>
    </source>
</evidence>
<dbReference type="CDD" id="cd07247">
    <property type="entry name" value="SgaA_N_like"/>
    <property type="match status" value="1"/>
</dbReference>